<keyword evidence="2" id="KW-1185">Reference proteome</keyword>
<organism evidence="1 2">
    <name type="scientific">Phytohabitans suffuscus</name>
    <dbReference type="NCBI Taxonomy" id="624315"/>
    <lineage>
        <taxon>Bacteria</taxon>
        <taxon>Bacillati</taxon>
        <taxon>Actinomycetota</taxon>
        <taxon>Actinomycetes</taxon>
        <taxon>Micromonosporales</taxon>
        <taxon>Micromonosporaceae</taxon>
    </lineage>
</organism>
<dbReference type="InterPro" id="IPR015943">
    <property type="entry name" value="WD40/YVTN_repeat-like_dom_sf"/>
</dbReference>
<dbReference type="InterPro" id="IPR051200">
    <property type="entry name" value="Host-pathogen_enzymatic-act"/>
</dbReference>
<dbReference type="Proteomes" id="UP000503011">
    <property type="component" value="Chromosome"/>
</dbReference>
<dbReference type="KEGG" id="psuu:Psuf_021320"/>
<protein>
    <recommendedName>
        <fullName evidence="3">SMP-30/Gluconolactonase/LRE-like region domain-containing protein</fullName>
    </recommendedName>
</protein>
<name>A0A6F8YFM9_9ACTN</name>
<accession>A0A6F8YFM9</accession>
<dbReference type="PANTHER" id="PTHR47197:SF3">
    <property type="entry name" value="DIHYDRO-HEME D1 DEHYDROGENASE"/>
    <property type="match status" value="1"/>
</dbReference>
<gene>
    <name evidence="1" type="ORF">Psuf_021320</name>
</gene>
<dbReference type="RefSeq" id="WP_173156184.1">
    <property type="nucleotide sequence ID" value="NZ_AP022871.1"/>
</dbReference>
<evidence type="ECO:0000313" key="1">
    <source>
        <dbReference type="EMBL" id="BCB84819.1"/>
    </source>
</evidence>
<evidence type="ECO:0000313" key="2">
    <source>
        <dbReference type="Proteomes" id="UP000503011"/>
    </source>
</evidence>
<proteinExistence type="predicted"/>
<dbReference type="AlphaFoldDB" id="A0A6F8YFM9"/>
<evidence type="ECO:0008006" key="3">
    <source>
        <dbReference type="Google" id="ProtNLM"/>
    </source>
</evidence>
<dbReference type="SUPFAM" id="SSF51004">
    <property type="entry name" value="C-terminal (heme d1) domain of cytochrome cd1-nitrite reductase"/>
    <property type="match status" value="1"/>
</dbReference>
<dbReference type="PANTHER" id="PTHR47197">
    <property type="entry name" value="PROTEIN NIRF"/>
    <property type="match status" value="1"/>
</dbReference>
<sequence>MQRKDLGDGQYQIAYSARNDVFWVTQAGPPPVTTSRLLRVDPDTLEILNSYWVPWDEPTSTVEAVFGLDVDDTHNTVWATSTRLNRVAVYDQATGAHLKSFDNVNHGREVEVDEERGTVYVSAVNGRYIATFDAETLERGPDIPVDGQPMGLDLDEAAGKLYTSTLDTDKLAVVDVASRQVTYHALPGADRSSNVAVFPQRDRVYAANQDSADVTVLDAGTGAHVASIPTGNGALALDVDPETGLLYVANFFAHTISVIDTATNTVVHTVEDTAVSPNDVEVVDGAAYVVDKATFGGGAHDGITKIVPTEVPDPGDPGDPGEPGQTEGAITVRAQVPDGLTGRLTLTVDPGAAVTLQPQEALDRVAFTGAIPAVTVVDARSTEAAAGGGWAVSAQSGPFTSSAGQVGADHLGWAPKVLTPRDGVTAGPAVAGLLAGGPGLGSAATMATANNAGRVGSTRVGADLTLAVPLDTDPGAYTATLTVSLFPTD</sequence>
<reference evidence="1 2" key="1">
    <citation type="submission" date="2020-03" db="EMBL/GenBank/DDBJ databases">
        <title>Whole genome shotgun sequence of Phytohabitans suffuscus NBRC 105367.</title>
        <authorList>
            <person name="Komaki H."/>
            <person name="Tamura T."/>
        </authorList>
    </citation>
    <scope>NUCLEOTIDE SEQUENCE [LARGE SCALE GENOMIC DNA]</scope>
    <source>
        <strain evidence="1 2">NBRC 105367</strain>
    </source>
</reference>
<reference evidence="1 2" key="2">
    <citation type="submission" date="2020-03" db="EMBL/GenBank/DDBJ databases">
        <authorList>
            <person name="Ichikawa N."/>
            <person name="Kimura A."/>
            <person name="Kitahashi Y."/>
            <person name="Uohara A."/>
        </authorList>
    </citation>
    <scope>NUCLEOTIDE SEQUENCE [LARGE SCALE GENOMIC DNA]</scope>
    <source>
        <strain evidence="1 2">NBRC 105367</strain>
    </source>
</reference>
<dbReference type="InterPro" id="IPR011048">
    <property type="entry name" value="Haem_d1_sf"/>
</dbReference>
<dbReference type="Gene3D" id="2.130.10.10">
    <property type="entry name" value="YVTN repeat-like/Quinoprotein amine dehydrogenase"/>
    <property type="match status" value="1"/>
</dbReference>
<dbReference type="EMBL" id="AP022871">
    <property type="protein sequence ID" value="BCB84819.1"/>
    <property type="molecule type" value="Genomic_DNA"/>
</dbReference>